<keyword evidence="3" id="KW-1185">Reference proteome</keyword>
<evidence type="ECO:0000313" key="2">
    <source>
        <dbReference type="EMBL" id="ALB28084.1"/>
    </source>
</evidence>
<accession>A0A0K2L9W6</accession>
<evidence type="ECO:0000313" key="3">
    <source>
        <dbReference type="Proteomes" id="UP000061546"/>
    </source>
</evidence>
<evidence type="ECO:0000256" key="1">
    <source>
        <dbReference type="SAM" id="Phobius"/>
    </source>
</evidence>
<keyword evidence="1" id="KW-1133">Transmembrane helix</keyword>
<dbReference type="RefSeq" id="WP_041501547.1">
    <property type="nucleotide sequence ID" value="NZ_BJDV01000009.1"/>
</dbReference>
<keyword evidence="1" id="KW-0472">Membrane</keyword>
<dbReference type="STRING" id="1074467.JP39_01085"/>
<dbReference type="Proteomes" id="UP000061546">
    <property type="component" value="Chromosome"/>
</dbReference>
<dbReference type="EMBL" id="CP012559">
    <property type="protein sequence ID" value="ALB28084.1"/>
    <property type="molecule type" value="Genomic_DNA"/>
</dbReference>
<keyword evidence="1" id="KW-0812">Transmembrane</keyword>
<dbReference type="PANTHER" id="PTHR34980">
    <property type="entry name" value="INNER MEMBRANE PROTEIN-RELATED-RELATED"/>
    <property type="match status" value="1"/>
</dbReference>
<dbReference type="KEGG" id="lhi:JP39_01085"/>
<dbReference type="PANTHER" id="PTHR34980:SF3">
    <property type="entry name" value="BLR8105 PROTEIN"/>
    <property type="match status" value="1"/>
</dbReference>
<dbReference type="GO" id="GO:0005886">
    <property type="term" value="C:plasma membrane"/>
    <property type="evidence" value="ECO:0007669"/>
    <property type="project" value="TreeGrafter"/>
</dbReference>
<evidence type="ECO:0008006" key="4">
    <source>
        <dbReference type="Google" id="ProtNLM"/>
    </source>
</evidence>
<dbReference type="InterPro" id="IPR008523">
    <property type="entry name" value="DUF805"/>
</dbReference>
<protein>
    <recommendedName>
        <fullName evidence="4">DUF805 domain-containing protein</fullName>
    </recommendedName>
</protein>
<dbReference type="AlphaFoldDB" id="A0A0K2L9W6"/>
<feature type="transmembrane region" description="Helical" evidence="1">
    <location>
        <begin position="106"/>
        <end position="130"/>
    </location>
</feature>
<organism evidence="2 3">
    <name type="scientific">Companilactobacillus heilongjiangensis</name>
    <dbReference type="NCBI Taxonomy" id="1074467"/>
    <lineage>
        <taxon>Bacteria</taxon>
        <taxon>Bacillati</taxon>
        <taxon>Bacillota</taxon>
        <taxon>Bacilli</taxon>
        <taxon>Lactobacillales</taxon>
        <taxon>Lactobacillaceae</taxon>
        <taxon>Companilactobacillus</taxon>
    </lineage>
</organism>
<proteinExistence type="predicted"/>
<reference evidence="2 3" key="1">
    <citation type="submission" date="2015-08" db="EMBL/GenBank/DDBJ databases">
        <title>Genomic sequence of Lactobacillus heilongjiangensis DSM 28069, isolated from Chinese traditional pickle.</title>
        <authorList>
            <person name="Jiang X."/>
            <person name="Zheng B."/>
            <person name="Cheng H."/>
        </authorList>
    </citation>
    <scope>NUCLEOTIDE SEQUENCE [LARGE SCALE GENOMIC DNA]</scope>
    <source>
        <strain evidence="2 3">DSM 28069</strain>
    </source>
</reference>
<feature type="transmembrane region" description="Helical" evidence="1">
    <location>
        <begin position="39"/>
        <end position="61"/>
    </location>
</feature>
<dbReference type="Pfam" id="PF05656">
    <property type="entry name" value="DUF805"/>
    <property type="match status" value="1"/>
</dbReference>
<feature type="transmembrane region" description="Helical" evidence="1">
    <location>
        <begin position="73"/>
        <end position="94"/>
    </location>
</feature>
<name>A0A0K2L9W6_9LACO</name>
<gene>
    <name evidence="2" type="ORF">JP39_01085</name>
</gene>
<dbReference type="OrthoDB" id="2322628at2"/>
<sequence length="140" mass="16222">MQMRESVWNESFRPGIISSTRLYFQDLFVGAKRMSRKDFWWGFLGMTIVAGVIVSLLAWIITKMPVDDFYWSSIVGVALAITAGYYWISVFTATIRRLHDRKLHGWWVLIGLVPFVGEIGLIVLLCLPQHDFGNRWPKQI</sequence>